<evidence type="ECO:0000313" key="1">
    <source>
        <dbReference type="EMBL" id="GAA2196081.1"/>
    </source>
</evidence>
<dbReference type="RefSeq" id="WP_346162817.1">
    <property type="nucleotide sequence ID" value="NZ_BAAAOQ010000008.1"/>
</dbReference>
<protein>
    <submittedName>
        <fullName evidence="1">Uncharacterized protein</fullName>
    </submittedName>
</protein>
<dbReference type="EMBL" id="BAAAOQ010000008">
    <property type="protein sequence ID" value="GAA2196081.1"/>
    <property type="molecule type" value="Genomic_DNA"/>
</dbReference>
<proteinExistence type="predicted"/>
<keyword evidence="2" id="KW-1185">Reference proteome</keyword>
<sequence length="127" mass="14712">MSIVTRLHIDGGDLVARLPWRWALAARRRTVRLPLKFVDEVRVEPHWWRALRPRPGRRYRYRPGRWCVGEIEHARGRDFVAVHTRGPVLVVSTFGRDAPYTRLVLSTADPEAEAIRLPRLTADPSKS</sequence>
<gene>
    <name evidence="1" type="ORF">GCM10009787_28830</name>
</gene>
<comment type="caution">
    <text evidence="1">The sequence shown here is derived from an EMBL/GenBank/DDBJ whole genome shotgun (WGS) entry which is preliminary data.</text>
</comment>
<accession>A0ABN3BIZ4</accession>
<name>A0ABN3BIZ4_9ACTN</name>
<evidence type="ECO:0000313" key="2">
    <source>
        <dbReference type="Proteomes" id="UP001501391"/>
    </source>
</evidence>
<organism evidence="1 2">
    <name type="scientific">Streptomyces bangladeshensis</name>
    <dbReference type="NCBI Taxonomy" id="295352"/>
    <lineage>
        <taxon>Bacteria</taxon>
        <taxon>Bacillati</taxon>
        <taxon>Actinomycetota</taxon>
        <taxon>Actinomycetes</taxon>
        <taxon>Kitasatosporales</taxon>
        <taxon>Streptomycetaceae</taxon>
        <taxon>Streptomyces</taxon>
    </lineage>
</organism>
<reference evidence="1 2" key="1">
    <citation type="journal article" date="2019" name="Int. J. Syst. Evol. Microbiol.">
        <title>The Global Catalogue of Microorganisms (GCM) 10K type strain sequencing project: providing services to taxonomists for standard genome sequencing and annotation.</title>
        <authorList>
            <consortium name="The Broad Institute Genomics Platform"/>
            <consortium name="The Broad Institute Genome Sequencing Center for Infectious Disease"/>
            <person name="Wu L."/>
            <person name="Ma J."/>
        </authorList>
    </citation>
    <scope>NUCLEOTIDE SEQUENCE [LARGE SCALE GENOMIC DNA]</scope>
    <source>
        <strain evidence="1 2">JCM 14924</strain>
    </source>
</reference>
<dbReference type="Proteomes" id="UP001501391">
    <property type="component" value="Unassembled WGS sequence"/>
</dbReference>